<organism evidence="2 3">
    <name type="scientific">Stygiolobus azoricus</name>
    <dbReference type="NCBI Taxonomy" id="41675"/>
    <lineage>
        <taxon>Archaea</taxon>
        <taxon>Thermoproteota</taxon>
        <taxon>Thermoprotei</taxon>
        <taxon>Sulfolobales</taxon>
        <taxon>Sulfolobaceae</taxon>
        <taxon>Stygiolobus</taxon>
    </lineage>
</organism>
<sequence>MIIDSEDVCPVVLVNVLRAFREAKDGEEIIVKTKWEAAVTELEKWCRETNNQYLGWSKEGSKFVIRMKVVKRDNNA</sequence>
<dbReference type="Pfam" id="PF01206">
    <property type="entry name" value="TusA"/>
    <property type="match status" value="1"/>
</dbReference>
<evidence type="ECO:0000259" key="1">
    <source>
        <dbReference type="Pfam" id="PF01206"/>
    </source>
</evidence>
<protein>
    <submittedName>
        <fullName evidence="2">Sulfurtransferase TusA family protein</fullName>
    </submittedName>
</protein>
<dbReference type="Gene3D" id="3.30.110.40">
    <property type="entry name" value="TusA-like domain"/>
    <property type="match status" value="1"/>
</dbReference>
<evidence type="ECO:0000313" key="2">
    <source>
        <dbReference type="EMBL" id="QGR19037.1"/>
    </source>
</evidence>
<dbReference type="SUPFAM" id="SSF64307">
    <property type="entry name" value="SirA-like"/>
    <property type="match status" value="1"/>
</dbReference>
<dbReference type="KEGG" id="sazo:D1868_02935"/>
<dbReference type="InterPro" id="IPR001455">
    <property type="entry name" value="TusA-like"/>
</dbReference>
<name>A0A650CNG6_9CREN</name>
<proteinExistence type="predicted"/>
<gene>
    <name evidence="2" type="ORF">D1868_02935</name>
</gene>
<dbReference type="GeneID" id="42797993"/>
<reference evidence="2 3" key="1">
    <citation type="submission" date="2019-10" db="EMBL/GenBank/DDBJ databases">
        <title>Genome Sequences from Six Type Strain Members of the Archaeal Family Sulfolobaceae: Acidianus ambivalens, Acidianus infernus, Metallosphaera prunae, Stygiolobus azoricus, Sulfolobus metallicus, and Sulfurisphaera ohwakuensis.</title>
        <authorList>
            <person name="Counts J.A."/>
            <person name="Kelly R.M."/>
        </authorList>
    </citation>
    <scope>NUCLEOTIDE SEQUENCE [LARGE SCALE GENOMIC DNA]</scope>
    <source>
        <strain evidence="2 3">FC6</strain>
    </source>
</reference>
<dbReference type="OrthoDB" id="35291at2157"/>
<feature type="domain" description="UPF0033" evidence="1">
    <location>
        <begin position="8"/>
        <end position="68"/>
    </location>
</feature>
<keyword evidence="3" id="KW-1185">Reference proteome</keyword>
<dbReference type="GO" id="GO:0016740">
    <property type="term" value="F:transferase activity"/>
    <property type="evidence" value="ECO:0007669"/>
    <property type="project" value="UniProtKB-KW"/>
</dbReference>
<dbReference type="EMBL" id="CP045483">
    <property type="protein sequence ID" value="QGR19037.1"/>
    <property type="molecule type" value="Genomic_DNA"/>
</dbReference>
<keyword evidence="2" id="KW-0808">Transferase</keyword>
<dbReference type="InterPro" id="IPR036868">
    <property type="entry name" value="TusA-like_sf"/>
</dbReference>
<accession>A0A650CNG6</accession>
<dbReference type="RefSeq" id="WP_156005391.1">
    <property type="nucleotide sequence ID" value="NZ_CP045483.1"/>
</dbReference>
<evidence type="ECO:0000313" key="3">
    <source>
        <dbReference type="Proteomes" id="UP000423396"/>
    </source>
</evidence>
<dbReference type="CDD" id="cd00291">
    <property type="entry name" value="SirA_YedF_YeeD"/>
    <property type="match status" value="1"/>
</dbReference>
<dbReference type="AlphaFoldDB" id="A0A650CNG6"/>
<dbReference type="Proteomes" id="UP000423396">
    <property type="component" value="Chromosome"/>
</dbReference>